<evidence type="ECO:0000313" key="2">
    <source>
        <dbReference type="EMBL" id="CAG8701733.1"/>
    </source>
</evidence>
<proteinExistence type="predicted"/>
<comment type="caution">
    <text evidence="2">The sequence shown here is derived from an EMBL/GenBank/DDBJ whole genome shotgun (WGS) entry which is preliminary data.</text>
</comment>
<reference evidence="2" key="1">
    <citation type="submission" date="2021-06" db="EMBL/GenBank/DDBJ databases">
        <authorList>
            <person name="Kallberg Y."/>
            <person name="Tangrot J."/>
            <person name="Rosling A."/>
        </authorList>
    </citation>
    <scope>NUCLEOTIDE SEQUENCE</scope>
    <source>
        <strain evidence="2">87-6 pot B 2015</strain>
    </source>
</reference>
<name>A0A9N9HR81_FUNMO</name>
<sequence>MFFTTIGTLKWSSFFSDLRASPDIFLGIEMMHCNYYRNLWWEKGEFNEKAKWDEVTIPYVLAKGITLEDYEERVDKFKIHGCWEWSNGKVIIYELLSESHKVCIGLITKEIIKSCINADGTDAEVYSYGSTRTHADSSAKEADDSFRPEKSAVTSPNGSDGK</sequence>
<feature type="non-terminal residue" evidence="2">
    <location>
        <position position="1"/>
    </location>
</feature>
<keyword evidence="3" id="KW-1185">Reference proteome</keyword>
<feature type="compositionally biased region" description="Polar residues" evidence="1">
    <location>
        <begin position="152"/>
        <end position="162"/>
    </location>
</feature>
<protein>
    <submittedName>
        <fullName evidence="2">9732_t:CDS:1</fullName>
    </submittedName>
</protein>
<gene>
    <name evidence="2" type="ORF">FMOSSE_LOCUS13849</name>
</gene>
<evidence type="ECO:0000313" key="3">
    <source>
        <dbReference type="Proteomes" id="UP000789375"/>
    </source>
</evidence>
<organism evidence="2 3">
    <name type="scientific">Funneliformis mosseae</name>
    <name type="common">Endomycorrhizal fungus</name>
    <name type="synonym">Glomus mosseae</name>
    <dbReference type="NCBI Taxonomy" id="27381"/>
    <lineage>
        <taxon>Eukaryota</taxon>
        <taxon>Fungi</taxon>
        <taxon>Fungi incertae sedis</taxon>
        <taxon>Mucoromycota</taxon>
        <taxon>Glomeromycotina</taxon>
        <taxon>Glomeromycetes</taxon>
        <taxon>Glomerales</taxon>
        <taxon>Glomeraceae</taxon>
        <taxon>Funneliformis</taxon>
    </lineage>
</organism>
<dbReference type="Proteomes" id="UP000789375">
    <property type="component" value="Unassembled WGS sequence"/>
</dbReference>
<evidence type="ECO:0000256" key="1">
    <source>
        <dbReference type="SAM" id="MobiDB-lite"/>
    </source>
</evidence>
<feature type="region of interest" description="Disordered" evidence="1">
    <location>
        <begin position="131"/>
        <end position="162"/>
    </location>
</feature>
<accession>A0A9N9HR81</accession>
<feature type="compositionally biased region" description="Basic and acidic residues" evidence="1">
    <location>
        <begin position="133"/>
        <end position="150"/>
    </location>
</feature>
<dbReference type="AlphaFoldDB" id="A0A9N9HR81"/>
<dbReference type="EMBL" id="CAJVPP010009051">
    <property type="protein sequence ID" value="CAG8701733.1"/>
    <property type="molecule type" value="Genomic_DNA"/>
</dbReference>